<comment type="subcellular location">
    <subcellularLocation>
        <location evidence="1">Nucleus</location>
    </subcellularLocation>
</comment>
<proteinExistence type="predicted"/>
<evidence type="ECO:0000256" key="5">
    <source>
        <dbReference type="SAM" id="MobiDB-lite"/>
    </source>
</evidence>
<keyword evidence="4" id="KW-0539">Nucleus</keyword>
<protein>
    <recommendedName>
        <fullName evidence="6">Myb-like domain-containing protein</fullName>
    </recommendedName>
</protein>
<evidence type="ECO:0000259" key="6">
    <source>
        <dbReference type="SMART" id="SM00717"/>
    </source>
</evidence>
<dbReference type="OrthoDB" id="118550at2759"/>
<dbReference type="SMART" id="SM00717">
    <property type="entry name" value="SANT"/>
    <property type="match status" value="1"/>
</dbReference>
<keyword evidence="8" id="KW-1185">Reference proteome</keyword>
<accession>A0A8T3BE11</accession>
<dbReference type="GO" id="GO:0005634">
    <property type="term" value="C:nucleus"/>
    <property type="evidence" value="ECO:0007669"/>
    <property type="project" value="UniProtKB-SubCell"/>
</dbReference>
<feature type="domain" description="Myb-like" evidence="6">
    <location>
        <begin position="6"/>
        <end position="58"/>
    </location>
</feature>
<dbReference type="InterPro" id="IPR001005">
    <property type="entry name" value="SANT/Myb"/>
</dbReference>
<reference evidence="7" key="1">
    <citation type="journal article" date="2022" name="Front. Genet.">
        <title>Chromosome-Scale Assembly of the Dendrobium nobile Genome Provides Insights Into the Molecular Mechanism of the Biosynthesis of the Medicinal Active Ingredient of Dendrobium.</title>
        <authorList>
            <person name="Xu Q."/>
            <person name="Niu S.-C."/>
            <person name="Li K.-L."/>
            <person name="Zheng P.-J."/>
            <person name="Zhang X.-J."/>
            <person name="Jia Y."/>
            <person name="Liu Y."/>
            <person name="Niu Y.-X."/>
            <person name="Yu L.-H."/>
            <person name="Chen D.-F."/>
            <person name="Zhang G.-Q."/>
        </authorList>
    </citation>
    <scope>NUCLEOTIDE SEQUENCE</scope>
    <source>
        <tissue evidence="7">Leaf</tissue>
    </source>
</reference>
<keyword evidence="2" id="KW-0805">Transcription regulation</keyword>
<evidence type="ECO:0000256" key="2">
    <source>
        <dbReference type="ARBA" id="ARBA00023015"/>
    </source>
</evidence>
<dbReference type="FunFam" id="1.10.10.60:FF:000154">
    <property type="entry name" value="Transcription factor SRM1"/>
    <property type="match status" value="1"/>
</dbReference>
<evidence type="ECO:0000313" key="8">
    <source>
        <dbReference type="Proteomes" id="UP000829196"/>
    </source>
</evidence>
<dbReference type="PANTHER" id="PTHR44042">
    <property type="entry name" value="DUPLICATED HOMEODOMAIN-LIKE SUPERFAMILY PROTEIN-RELATED"/>
    <property type="match status" value="1"/>
</dbReference>
<feature type="region of interest" description="Disordered" evidence="5">
    <location>
        <begin position="83"/>
        <end position="127"/>
    </location>
</feature>
<dbReference type="InterPro" id="IPR009057">
    <property type="entry name" value="Homeodomain-like_sf"/>
</dbReference>
<dbReference type="Pfam" id="PF00249">
    <property type="entry name" value="Myb_DNA-binding"/>
    <property type="match status" value="1"/>
</dbReference>
<dbReference type="CDD" id="cd00167">
    <property type="entry name" value="SANT"/>
    <property type="match status" value="1"/>
</dbReference>
<gene>
    <name evidence="7" type="ORF">KFK09_010785</name>
</gene>
<evidence type="ECO:0000313" key="7">
    <source>
        <dbReference type="EMBL" id="KAI0510185.1"/>
    </source>
</evidence>
<name>A0A8T3BE11_DENNO</name>
<dbReference type="Proteomes" id="UP000829196">
    <property type="component" value="Unassembled WGS sequence"/>
</dbReference>
<dbReference type="Gene3D" id="1.10.10.60">
    <property type="entry name" value="Homeodomain-like"/>
    <property type="match status" value="1"/>
</dbReference>
<evidence type="ECO:0000256" key="1">
    <source>
        <dbReference type="ARBA" id="ARBA00004123"/>
    </source>
</evidence>
<dbReference type="PANTHER" id="PTHR44042:SF66">
    <property type="entry name" value="MYB FAMILY TRANSCRIPTION FACTOR"/>
    <property type="match status" value="1"/>
</dbReference>
<comment type="caution">
    <text evidence="7">The sequence shown here is derived from an EMBL/GenBank/DDBJ whole genome shotgun (WGS) entry which is preliminary data.</text>
</comment>
<evidence type="ECO:0000256" key="3">
    <source>
        <dbReference type="ARBA" id="ARBA00023163"/>
    </source>
</evidence>
<keyword evidence="3" id="KW-0804">Transcription</keyword>
<evidence type="ECO:0000256" key="4">
    <source>
        <dbReference type="ARBA" id="ARBA00023242"/>
    </source>
</evidence>
<dbReference type="SUPFAM" id="SSF46689">
    <property type="entry name" value="Homeodomain-like"/>
    <property type="match status" value="1"/>
</dbReference>
<dbReference type="SMR" id="A0A8T3BE11"/>
<organism evidence="7 8">
    <name type="scientific">Dendrobium nobile</name>
    <name type="common">Orchid</name>
    <dbReference type="NCBI Taxonomy" id="94219"/>
    <lineage>
        <taxon>Eukaryota</taxon>
        <taxon>Viridiplantae</taxon>
        <taxon>Streptophyta</taxon>
        <taxon>Embryophyta</taxon>
        <taxon>Tracheophyta</taxon>
        <taxon>Spermatophyta</taxon>
        <taxon>Magnoliopsida</taxon>
        <taxon>Liliopsida</taxon>
        <taxon>Asparagales</taxon>
        <taxon>Orchidaceae</taxon>
        <taxon>Epidendroideae</taxon>
        <taxon>Malaxideae</taxon>
        <taxon>Dendrobiinae</taxon>
        <taxon>Dendrobium</taxon>
    </lineage>
</organism>
<dbReference type="AlphaFoldDB" id="A0A8T3BE11"/>
<dbReference type="EMBL" id="JAGYWB010000009">
    <property type="protein sequence ID" value="KAI0510185.1"/>
    <property type="molecule type" value="Genomic_DNA"/>
</dbReference>
<feature type="compositionally biased region" description="Basic and acidic residues" evidence="5">
    <location>
        <begin position="95"/>
        <end position="127"/>
    </location>
</feature>
<sequence length="127" mass="14168">MDEASGSYSWSWEEEKAFENALAVYAGDGDVRWEKIAVDVPMKTLEEIMHHYQLLEEDVSAIESGLIPLPCYPSSKTTIESANDGVCSKKSGKGNGHESSKATRLEQERRKGIAWTEEEHRCVESSS</sequence>